<dbReference type="EMBL" id="MUJZ01068596">
    <property type="protein sequence ID" value="OTF69841.1"/>
    <property type="molecule type" value="Genomic_DNA"/>
</dbReference>
<evidence type="ECO:0000256" key="9">
    <source>
        <dbReference type="PROSITE-ProRule" id="PRU00576"/>
    </source>
</evidence>
<feature type="compositionally biased region" description="Polar residues" evidence="10">
    <location>
        <begin position="180"/>
        <end position="196"/>
    </location>
</feature>
<gene>
    <name evidence="13" type="ORF">BLA29_003033</name>
</gene>
<evidence type="ECO:0000256" key="4">
    <source>
        <dbReference type="ARBA" id="ARBA00022618"/>
    </source>
</evidence>
<dbReference type="SUPFAM" id="SSF47576">
    <property type="entry name" value="Calponin-homology domain, CH-domain"/>
    <property type="match status" value="1"/>
</dbReference>
<evidence type="ECO:0000256" key="10">
    <source>
        <dbReference type="SAM" id="MobiDB-lite"/>
    </source>
</evidence>
<evidence type="ECO:0000259" key="12">
    <source>
        <dbReference type="PROSITE" id="PS51230"/>
    </source>
</evidence>
<keyword evidence="6" id="KW-0498">Mitosis</keyword>
<comment type="caution">
    <text evidence="13">The sequence shown here is derived from an EMBL/GenBank/DDBJ whole genome shotgun (WGS) entry which is preliminary data.</text>
</comment>
<dbReference type="FunFam" id="1.10.418.10:FF:000007">
    <property type="entry name" value="Microtubule-associated protein, RP/EB family, member 2"/>
    <property type="match status" value="1"/>
</dbReference>
<dbReference type="Pfam" id="PF03271">
    <property type="entry name" value="EB1"/>
    <property type="match status" value="1"/>
</dbReference>
<feature type="region of interest" description="Disordered" evidence="10">
    <location>
        <begin position="177"/>
        <end position="199"/>
    </location>
</feature>
<evidence type="ECO:0000256" key="8">
    <source>
        <dbReference type="ARBA" id="ARBA00023306"/>
    </source>
</evidence>
<evidence type="ECO:0000256" key="3">
    <source>
        <dbReference type="ARBA" id="ARBA00022490"/>
    </source>
</evidence>
<keyword evidence="5 9" id="KW-0493">Microtubule</keyword>
<keyword evidence="4" id="KW-0132">Cell division</keyword>
<comment type="subcellular location">
    <subcellularLocation>
        <location evidence="1">Cytoplasm</location>
        <location evidence="1">Cytoskeleton</location>
    </subcellularLocation>
</comment>
<dbReference type="Gene3D" id="1.20.5.1430">
    <property type="match status" value="1"/>
</dbReference>
<dbReference type="SUPFAM" id="SSF140612">
    <property type="entry name" value="EB1 dimerisation domain-like"/>
    <property type="match status" value="1"/>
</dbReference>
<evidence type="ECO:0000256" key="2">
    <source>
        <dbReference type="ARBA" id="ARBA00010729"/>
    </source>
</evidence>
<dbReference type="PROSITE" id="PS51230">
    <property type="entry name" value="EB1_C"/>
    <property type="match status" value="1"/>
</dbReference>
<dbReference type="PANTHER" id="PTHR10623">
    <property type="entry name" value="MICROTUBULE-ASSOCIATED PROTEIN RP/EB FAMILY MEMBER"/>
    <property type="match status" value="1"/>
</dbReference>
<evidence type="ECO:0000256" key="5">
    <source>
        <dbReference type="ARBA" id="ARBA00022701"/>
    </source>
</evidence>
<organism evidence="13 14">
    <name type="scientific">Euroglyphus maynei</name>
    <name type="common">Mayne's house dust mite</name>
    <dbReference type="NCBI Taxonomy" id="6958"/>
    <lineage>
        <taxon>Eukaryota</taxon>
        <taxon>Metazoa</taxon>
        <taxon>Ecdysozoa</taxon>
        <taxon>Arthropoda</taxon>
        <taxon>Chelicerata</taxon>
        <taxon>Arachnida</taxon>
        <taxon>Acari</taxon>
        <taxon>Acariformes</taxon>
        <taxon>Sarcoptiformes</taxon>
        <taxon>Astigmata</taxon>
        <taxon>Psoroptidia</taxon>
        <taxon>Analgoidea</taxon>
        <taxon>Pyroglyphidae</taxon>
        <taxon>Pyroglyphinae</taxon>
        <taxon>Euroglyphus</taxon>
    </lineage>
</organism>
<evidence type="ECO:0000259" key="11">
    <source>
        <dbReference type="PROSITE" id="PS50021"/>
    </source>
</evidence>
<evidence type="ECO:0000256" key="1">
    <source>
        <dbReference type="ARBA" id="ARBA00004245"/>
    </source>
</evidence>
<dbReference type="InterPro" id="IPR036133">
    <property type="entry name" value="EB1_C_sf"/>
</dbReference>
<keyword evidence="14" id="KW-1185">Reference proteome</keyword>
<dbReference type="AlphaFoldDB" id="A0A1Y3AN24"/>
<dbReference type="GO" id="GO:0008017">
    <property type="term" value="F:microtubule binding"/>
    <property type="evidence" value="ECO:0007669"/>
    <property type="project" value="InterPro"/>
</dbReference>
<reference evidence="13 14" key="1">
    <citation type="submission" date="2017-03" db="EMBL/GenBank/DDBJ databases">
        <title>Genome Survey of Euroglyphus maynei.</title>
        <authorList>
            <person name="Arlian L.G."/>
            <person name="Morgan M.S."/>
            <person name="Rider S.D."/>
        </authorList>
    </citation>
    <scope>NUCLEOTIDE SEQUENCE [LARGE SCALE GENOMIC DNA]</scope>
    <source>
        <strain evidence="13">Arlian Lab</strain>
        <tissue evidence="13">Whole body</tissue>
    </source>
</reference>
<comment type="similarity">
    <text evidence="2">Belongs to the MAPRE family.</text>
</comment>
<dbReference type="Pfam" id="PF00307">
    <property type="entry name" value="CH"/>
    <property type="match status" value="1"/>
</dbReference>
<keyword evidence="8" id="KW-0131">Cell cycle</keyword>
<dbReference type="OrthoDB" id="2119228at2759"/>
<keyword evidence="3" id="KW-0963">Cytoplasm</keyword>
<dbReference type="Proteomes" id="UP000194236">
    <property type="component" value="Unassembled WGS sequence"/>
</dbReference>
<dbReference type="GO" id="GO:0051301">
    <property type="term" value="P:cell division"/>
    <property type="evidence" value="ECO:0007669"/>
    <property type="project" value="UniProtKB-KW"/>
</dbReference>
<feature type="domain" description="Calponin-homology (CH)" evidence="11">
    <location>
        <begin position="22"/>
        <end position="124"/>
    </location>
</feature>
<proteinExistence type="inferred from homology"/>
<evidence type="ECO:0000313" key="13">
    <source>
        <dbReference type="EMBL" id="OTF69841.1"/>
    </source>
</evidence>
<dbReference type="InterPro" id="IPR027328">
    <property type="entry name" value="MAPRE"/>
</dbReference>
<dbReference type="GO" id="GO:0005874">
    <property type="term" value="C:microtubule"/>
    <property type="evidence" value="ECO:0007669"/>
    <property type="project" value="UniProtKB-KW"/>
</dbReference>
<evidence type="ECO:0000256" key="7">
    <source>
        <dbReference type="ARBA" id="ARBA00023212"/>
    </source>
</evidence>
<dbReference type="InterPro" id="IPR001715">
    <property type="entry name" value="CH_dom"/>
</dbReference>
<accession>A0A1Y3AN24</accession>
<name>A0A1Y3AN24_EURMA</name>
<dbReference type="PROSITE" id="PS50021">
    <property type="entry name" value="CH"/>
    <property type="match status" value="1"/>
</dbReference>
<evidence type="ECO:0000256" key="6">
    <source>
        <dbReference type="ARBA" id="ARBA00022776"/>
    </source>
</evidence>
<keyword evidence="7" id="KW-0206">Cytoskeleton</keyword>
<evidence type="ECO:0000313" key="14">
    <source>
        <dbReference type="Proteomes" id="UP000194236"/>
    </source>
</evidence>
<dbReference type="InterPro" id="IPR004953">
    <property type="entry name" value="EB1_C"/>
</dbReference>
<dbReference type="Gene3D" id="1.10.418.10">
    <property type="entry name" value="Calponin-like domain"/>
    <property type="match status" value="1"/>
</dbReference>
<sequence length="288" mass="32780">MNEHCQAYQCVNVYQTSATSENLSRHEMLNWVDESLEADFKKVEELCSGAAYCQFMDMLFPGSIQLKKVKFRTNLEHEYIQNFKLLQAAFKKVGCDKEIMINKLVKGRFQDNFEFLQWFKKFFDANYDGRDYNPYEARGRQPMGSAVNGPSHSVGGGCAGRTMGVISKPAQTRAFAPTNKIAQSSTRPSGFSNNNARKNDIDSDVKKLDEKMNELSFLNDTLARERNFYFTKLREIEVLCQNESTNEAEKEVKDQILNILYAVEDGFTSPNAVAGDDYDDQLAAEGEY</sequence>
<feature type="domain" description="EB1 C-terminal" evidence="12">
    <location>
        <begin position="197"/>
        <end position="269"/>
    </location>
</feature>
<dbReference type="InterPro" id="IPR036872">
    <property type="entry name" value="CH_dom_sf"/>
</dbReference>
<protein>
    <submittedName>
        <fullName evidence="13">Microtubule-associated protein RP/EB family member 3-like protein</fullName>
    </submittedName>
</protein>